<dbReference type="AlphaFoldDB" id="A0A4T0SJJ6"/>
<dbReference type="InterPro" id="IPR029052">
    <property type="entry name" value="Metallo-depent_PP-like"/>
</dbReference>
<sequence>MLILVANELNIPTQSVGLPNQFKKLLQPNKLDGIIILGQMNDKITLDYFRSLCDKVIIGASGSTLMLDSFKVGLICDNQTQSYELTARKLDVDMLLIAGPKSFEAYERDSTFYCSPGSMTGTYSSLEEKEAIPSFILLDIQPDQVTVFVYSLIDEQIKVDKIEYSKEQDKPSEKTSQTNQAQPTEESTLEPEVQRQDERKEQEEQEEQEEEGKQQVENDEDVQLPAESSRYEIAPAPAETDNLWNE</sequence>
<name>A0A4T0SJJ6_9BASI</name>
<reference evidence="2 3" key="1">
    <citation type="submission" date="2019-03" db="EMBL/GenBank/DDBJ databases">
        <title>Sequencing 25 genomes of Wallemia mellicola.</title>
        <authorList>
            <person name="Gostincar C."/>
        </authorList>
    </citation>
    <scope>NUCLEOTIDE SEQUENCE [LARGE SCALE GENOMIC DNA]</scope>
    <source>
        <strain evidence="2 3">EXF-8738</strain>
    </source>
</reference>
<organism evidence="2 3">
    <name type="scientific">Wallemia mellicola</name>
    <dbReference type="NCBI Taxonomy" id="1708541"/>
    <lineage>
        <taxon>Eukaryota</taxon>
        <taxon>Fungi</taxon>
        <taxon>Dikarya</taxon>
        <taxon>Basidiomycota</taxon>
        <taxon>Wallemiomycotina</taxon>
        <taxon>Wallemiomycetes</taxon>
        <taxon>Wallemiales</taxon>
        <taxon>Wallemiaceae</taxon>
        <taxon>Wallemia</taxon>
    </lineage>
</organism>
<dbReference type="InterPro" id="IPR000979">
    <property type="entry name" value="Phosphodiesterase_MJ0936/Vps29"/>
</dbReference>
<dbReference type="SUPFAM" id="SSF56300">
    <property type="entry name" value="Metallo-dependent phosphatases"/>
    <property type="match status" value="1"/>
</dbReference>
<evidence type="ECO:0000256" key="1">
    <source>
        <dbReference type="SAM" id="MobiDB-lite"/>
    </source>
</evidence>
<comment type="caution">
    <text evidence="2">The sequence shown here is derived from an EMBL/GenBank/DDBJ whole genome shotgun (WGS) entry which is preliminary data.</text>
</comment>
<feature type="compositionally biased region" description="Polar residues" evidence="1">
    <location>
        <begin position="174"/>
        <end position="186"/>
    </location>
</feature>
<dbReference type="EMBL" id="SPRO01000010">
    <property type="protein sequence ID" value="TIC31832.1"/>
    <property type="molecule type" value="Genomic_DNA"/>
</dbReference>
<accession>A0A4T0SJJ6</accession>
<dbReference type="Gene3D" id="3.60.21.10">
    <property type="match status" value="1"/>
</dbReference>
<gene>
    <name evidence="2" type="ORF">E3Q10_01398</name>
</gene>
<feature type="compositionally biased region" description="Basic and acidic residues" evidence="1">
    <location>
        <begin position="192"/>
        <end position="202"/>
    </location>
</feature>
<feature type="region of interest" description="Disordered" evidence="1">
    <location>
        <begin position="164"/>
        <end position="246"/>
    </location>
</feature>
<protein>
    <submittedName>
        <fullName evidence="2">Uncharacterized protein</fullName>
    </submittedName>
</protein>
<dbReference type="Proteomes" id="UP000305647">
    <property type="component" value="Unassembled WGS sequence"/>
</dbReference>
<evidence type="ECO:0000313" key="3">
    <source>
        <dbReference type="Proteomes" id="UP000305647"/>
    </source>
</evidence>
<feature type="compositionally biased region" description="Basic and acidic residues" evidence="1">
    <location>
        <begin position="164"/>
        <end position="173"/>
    </location>
</feature>
<evidence type="ECO:0000313" key="2">
    <source>
        <dbReference type="EMBL" id="TIC31832.1"/>
    </source>
</evidence>
<dbReference type="PANTHER" id="PTHR11124">
    <property type="entry name" value="VACUOLAR SORTING PROTEIN VPS29"/>
    <property type="match status" value="1"/>
</dbReference>
<proteinExistence type="predicted"/>